<dbReference type="PANTHER" id="PTHR32343:SF10">
    <property type="entry name" value="RNA-BINDING REGION RNP-1 DOMAIN-CONTAINING PROTEIN"/>
    <property type="match status" value="1"/>
</dbReference>
<reference evidence="2" key="1">
    <citation type="submission" date="2017-07" db="EMBL/GenBank/DDBJ databases">
        <title>Taro Niue Genome Assembly and Annotation.</title>
        <authorList>
            <person name="Atibalentja N."/>
            <person name="Keating K."/>
            <person name="Fields C.J."/>
        </authorList>
    </citation>
    <scope>NUCLEOTIDE SEQUENCE</scope>
    <source>
        <strain evidence="2">Niue_2</strain>
        <tissue evidence="2">Leaf</tissue>
    </source>
</reference>
<sequence>MAGATIVDLSVVITPAPDYQLPPAALTPPVPQDTKPAGGAESAVQKAEDVVTSMLAKGFVLGKDVLGKAKSFDERHQLTSTATAKVVSLDRKIGLSEKVSMGTSAVNEKVKEMDQKFQVSEKTKSAFAAAEQKVSSAGSAILKNRYVFQGTAWVTGAFNKVAKAAGEVGSKTKEKVDAEQSHPKGLEDDFAQGLKNTWKPGSGNVVSNGRRQGGLTDLVDHDDPQFSVEVTAVSCSSSSSSFFRFKQGKETNRWDFYEFLSDPQERQRHGEREREMVLWEITLATAYFLGLKRTYKLALKLQRRVVTPRHPKLRRFLHR</sequence>
<dbReference type="AlphaFoldDB" id="A0A843WJA5"/>
<protein>
    <submittedName>
        <fullName evidence="2">Uncharacterized protein</fullName>
    </submittedName>
</protein>
<dbReference type="OrthoDB" id="7763451at2759"/>
<evidence type="ECO:0000313" key="2">
    <source>
        <dbReference type="EMBL" id="MQM11573.1"/>
    </source>
</evidence>
<organism evidence="2 3">
    <name type="scientific">Colocasia esculenta</name>
    <name type="common">Wild taro</name>
    <name type="synonym">Arum esculentum</name>
    <dbReference type="NCBI Taxonomy" id="4460"/>
    <lineage>
        <taxon>Eukaryota</taxon>
        <taxon>Viridiplantae</taxon>
        <taxon>Streptophyta</taxon>
        <taxon>Embryophyta</taxon>
        <taxon>Tracheophyta</taxon>
        <taxon>Spermatophyta</taxon>
        <taxon>Magnoliopsida</taxon>
        <taxon>Liliopsida</taxon>
        <taxon>Araceae</taxon>
        <taxon>Aroideae</taxon>
        <taxon>Colocasieae</taxon>
        <taxon>Colocasia</taxon>
    </lineage>
</organism>
<feature type="region of interest" description="Disordered" evidence="1">
    <location>
        <begin position="23"/>
        <end position="42"/>
    </location>
</feature>
<dbReference type="Proteomes" id="UP000652761">
    <property type="component" value="Unassembled WGS sequence"/>
</dbReference>
<evidence type="ECO:0000313" key="3">
    <source>
        <dbReference type="Proteomes" id="UP000652761"/>
    </source>
</evidence>
<name>A0A843WJA5_COLES</name>
<keyword evidence="3" id="KW-1185">Reference proteome</keyword>
<dbReference type="PANTHER" id="PTHR32343">
    <property type="entry name" value="SERINE/ARGININE-RICH SPLICING FACTOR"/>
    <property type="match status" value="1"/>
</dbReference>
<gene>
    <name evidence="2" type="ORF">Taro_044477</name>
</gene>
<dbReference type="EMBL" id="NMUH01005018">
    <property type="protein sequence ID" value="MQM11573.1"/>
    <property type="molecule type" value="Genomic_DNA"/>
</dbReference>
<evidence type="ECO:0000256" key="1">
    <source>
        <dbReference type="SAM" id="MobiDB-lite"/>
    </source>
</evidence>
<proteinExistence type="predicted"/>
<comment type="caution">
    <text evidence="2">The sequence shown here is derived from an EMBL/GenBank/DDBJ whole genome shotgun (WGS) entry which is preliminary data.</text>
</comment>
<accession>A0A843WJA5</accession>